<dbReference type="AlphaFoldDB" id="A0A7R9FJ70"/>
<dbReference type="GO" id="GO:0000030">
    <property type="term" value="F:mannosyltransferase activity"/>
    <property type="evidence" value="ECO:0007669"/>
    <property type="project" value="TreeGrafter"/>
</dbReference>
<feature type="chain" id="PRO_5031184637" evidence="1">
    <location>
        <begin position="23"/>
        <end position="372"/>
    </location>
</feature>
<protein>
    <submittedName>
        <fullName evidence="2">Uncharacterized protein</fullName>
    </submittedName>
</protein>
<evidence type="ECO:0000313" key="2">
    <source>
        <dbReference type="EMBL" id="CAD7454548.1"/>
    </source>
</evidence>
<reference evidence="2" key="1">
    <citation type="submission" date="2020-11" db="EMBL/GenBank/DDBJ databases">
        <authorList>
            <person name="Tran Van P."/>
        </authorList>
    </citation>
    <scope>NUCLEOTIDE SEQUENCE</scope>
</reference>
<dbReference type="GO" id="GO:0005789">
    <property type="term" value="C:endoplasmic reticulum membrane"/>
    <property type="evidence" value="ECO:0007669"/>
    <property type="project" value="TreeGrafter"/>
</dbReference>
<dbReference type="PANTHER" id="PTHR44216">
    <property type="entry name" value="PROTEIN O-MANNOSYL-TRANSFERASE TMTC2"/>
    <property type="match status" value="1"/>
</dbReference>
<organism evidence="2">
    <name type="scientific">Timema tahoe</name>
    <dbReference type="NCBI Taxonomy" id="61484"/>
    <lineage>
        <taxon>Eukaryota</taxon>
        <taxon>Metazoa</taxon>
        <taxon>Ecdysozoa</taxon>
        <taxon>Arthropoda</taxon>
        <taxon>Hexapoda</taxon>
        <taxon>Insecta</taxon>
        <taxon>Pterygota</taxon>
        <taxon>Neoptera</taxon>
        <taxon>Polyneoptera</taxon>
        <taxon>Phasmatodea</taxon>
        <taxon>Timematodea</taxon>
        <taxon>Timematoidea</taxon>
        <taxon>Timematidae</taxon>
        <taxon>Timema</taxon>
    </lineage>
</organism>
<keyword evidence="1" id="KW-0732">Signal</keyword>
<accession>A0A7R9FJ70</accession>
<sequence length="372" mass="42097">MDIVNLTCCFVAALLYYNTLDAGFVYDDSRAILTNQDVLPTTPLSNLLRNDFWGTPMNHGGSHGSYRPLCVLSFRLNYLLGGFRPWGYHLVNLLLHCLATSLVVRLASTLLPMDSAAPRLSVAATGLLFASHPIHVEAVAGVVGRADLAACVSFLCYVAHVAHRDGVAETGGVSRQFRAEKQAYKGRYPREYGKYHQADSSDPPSRYHYHCHYHHHDRTRSTSLVVTNETPRHVHGLRQRVVHAHEKRQRSARDNIKDYLIYFLNRFSGNNLEVKGGTSTSRFRDGDVPCAASVKQWTAMLGCVWFATCAVFSKETGVTVLGVCAAYDLLIHSRRWRGQRHGDIFNKVRERRHPPQWLIGLRRHFRNRMDNQ</sequence>
<gene>
    <name evidence="2" type="ORF">TTEB3V08_LOCUS2650</name>
</gene>
<dbReference type="InterPro" id="IPR052384">
    <property type="entry name" value="TMTC_O-mannosyltransferase"/>
</dbReference>
<dbReference type="GO" id="GO:0035269">
    <property type="term" value="P:protein O-linked glycosylation via mannose"/>
    <property type="evidence" value="ECO:0007669"/>
    <property type="project" value="TreeGrafter"/>
</dbReference>
<feature type="signal peptide" evidence="1">
    <location>
        <begin position="1"/>
        <end position="22"/>
    </location>
</feature>
<dbReference type="PANTHER" id="PTHR44216:SF3">
    <property type="entry name" value="PROTEIN O-MANNOSYL-TRANSFERASE TMTC2"/>
    <property type="match status" value="1"/>
</dbReference>
<proteinExistence type="predicted"/>
<evidence type="ECO:0000256" key="1">
    <source>
        <dbReference type="SAM" id="SignalP"/>
    </source>
</evidence>
<name>A0A7R9FJ70_9NEOP</name>
<dbReference type="EMBL" id="OE000636">
    <property type="protein sequence ID" value="CAD7454548.1"/>
    <property type="molecule type" value="Genomic_DNA"/>
</dbReference>